<keyword evidence="12" id="KW-1185">Reference proteome</keyword>
<evidence type="ECO:0000259" key="10">
    <source>
        <dbReference type="SMART" id="SM00831"/>
    </source>
</evidence>
<evidence type="ECO:0000256" key="4">
    <source>
        <dbReference type="ARBA" id="ARBA00022840"/>
    </source>
</evidence>
<dbReference type="Pfam" id="PF00689">
    <property type="entry name" value="Cation_ATPase_C"/>
    <property type="match status" value="1"/>
</dbReference>
<dbReference type="GO" id="GO:0005886">
    <property type="term" value="C:plasma membrane"/>
    <property type="evidence" value="ECO:0007669"/>
    <property type="project" value="TreeGrafter"/>
</dbReference>
<dbReference type="InterPro" id="IPR050510">
    <property type="entry name" value="Cation_transp_ATPase_P-type"/>
</dbReference>
<evidence type="ECO:0000256" key="3">
    <source>
        <dbReference type="ARBA" id="ARBA00022741"/>
    </source>
</evidence>
<dbReference type="SUPFAM" id="SSF81665">
    <property type="entry name" value="Calcium ATPase, transmembrane domain M"/>
    <property type="match status" value="1"/>
</dbReference>
<dbReference type="InterPro" id="IPR008250">
    <property type="entry name" value="ATPase_P-typ_transduc_dom_A_sf"/>
</dbReference>
<dbReference type="Pfam" id="PF00122">
    <property type="entry name" value="E1-E2_ATPase"/>
    <property type="match status" value="1"/>
</dbReference>
<dbReference type="PRINTS" id="PR00119">
    <property type="entry name" value="CATATPASE"/>
</dbReference>
<dbReference type="SUPFAM" id="SSF81653">
    <property type="entry name" value="Calcium ATPase, transduction domain A"/>
    <property type="match status" value="1"/>
</dbReference>
<keyword evidence="4" id="KW-0067">ATP-binding</keyword>
<keyword evidence="3" id="KW-0547">Nucleotide-binding</keyword>
<dbReference type="Gene3D" id="3.40.1110.10">
    <property type="entry name" value="Calcium-transporting ATPase, cytoplasmic domain N"/>
    <property type="match status" value="1"/>
</dbReference>
<feature type="transmembrane region" description="Helical" evidence="9">
    <location>
        <begin position="180"/>
        <end position="201"/>
    </location>
</feature>
<feature type="transmembrane region" description="Helical" evidence="9">
    <location>
        <begin position="156"/>
        <end position="174"/>
    </location>
</feature>
<dbReference type="NCBIfam" id="TIGR01494">
    <property type="entry name" value="ATPase_P-type"/>
    <property type="match status" value="2"/>
</dbReference>
<dbReference type="InterPro" id="IPR006068">
    <property type="entry name" value="ATPase_P-typ_cation-transptr_C"/>
</dbReference>
<dbReference type="GO" id="GO:1990573">
    <property type="term" value="P:potassium ion import across plasma membrane"/>
    <property type="evidence" value="ECO:0007669"/>
    <property type="project" value="TreeGrafter"/>
</dbReference>
<dbReference type="InterPro" id="IPR018303">
    <property type="entry name" value="ATPase_P-typ_P_site"/>
</dbReference>
<dbReference type="GO" id="GO:0005524">
    <property type="term" value="F:ATP binding"/>
    <property type="evidence" value="ECO:0007669"/>
    <property type="project" value="UniProtKB-KW"/>
</dbReference>
<dbReference type="InterPro" id="IPR023298">
    <property type="entry name" value="ATPase_P-typ_TM_dom_sf"/>
</dbReference>
<evidence type="ECO:0000256" key="7">
    <source>
        <dbReference type="ARBA" id="ARBA00023136"/>
    </source>
</evidence>
<keyword evidence="2 9" id="KW-0812">Transmembrane</keyword>
<dbReference type="PROSITE" id="PS00154">
    <property type="entry name" value="ATPASE_E1_E2"/>
    <property type="match status" value="1"/>
</dbReference>
<evidence type="ECO:0000256" key="6">
    <source>
        <dbReference type="ARBA" id="ARBA00022989"/>
    </source>
</evidence>
<keyword evidence="6 9" id="KW-1133">Transmembrane helix</keyword>
<dbReference type="FunFam" id="3.40.50.1000:FF:000028">
    <property type="entry name" value="Calcium-transporting P-type ATPase, putative"/>
    <property type="match status" value="1"/>
</dbReference>
<dbReference type="Gene3D" id="2.70.150.10">
    <property type="entry name" value="Calcium-transporting ATPase, cytoplasmic transduction domain A"/>
    <property type="match status" value="1"/>
</dbReference>
<sequence>MNGNNKVHDQKHTNGTPTVVFSSGDEDNGEVSKEQNGASAIPQNQSHLSPPEMKKKGSFASLTHKLGFGHGSASQLSKSSSKANNLSASYHEHMWDIHETIMHNKDSNIDKENPERSKGLSSQKARELLEQNGPNKLPAPKEISDLKLFIKQFMNMLWILLGVAAALTLVSFLADTSDMTGLWVTIILYVMIVVMCFISFYQEREARKVVRGFQNLLPTSCSVIRDGNETVIGAEDLVVGDVVKLKSGTKVPADIRVLHCTQLKLETSSITGESEPVEYQYEPVAENVNIFDARNVAFNGSYCVDGDGIGVVIKTATDTIIGQIANMTTDQPNKKSRLEHQIKIFVKFLTVLAITVGLSVFVIGGIVHKWDNIVLLLATSFAVCSVSMIPEGMPATVTSILTLVARRLARKNVYLKRLDIVEALGSANIIASDKTGTLTKNEMTVTDVWYSNEYVTDISEHRTGHHRTMTVKTISRVEAPLSDLLVAMTICNTASFDESIDSKKGNNNKEGKVRINMPTLDENGELSKETVQNTVNRYNTVGRGVQDTYGRGVQNTIQRRRKRIEQIQGKQAVGAPSEVALIKYAEQLINVHDFRKRYNVVFEIPFNSRRKFHLIIAKMHEIGNGQYQYLLIMKGAPEILIQKCSTILTTDEETELTENKRNEFQKAYNTYGEHGRRVIGFVHKHFNAPASIKFNVDEGNFPLKDLVFVGICAIMDPPRDETERAIRECQEAGIKVFMVTGDHHITATAIAKQIGLIGKEGHDWDVVKGEDIPKLTDQQWDKLIAKRSLVFARTTPEQKLRIVEECQKRKQIIAMTGDGVNDAPALKKSDIGVGMGSGSDVAKQAADIVLTDDNFSSMVGSVREGRLMFDNIKKLMVYVLCHTFPELWAIIIHFCFGMPIGTTSLIILSIDLGTEILPGIAMCKEPLEGDVMKRPPRKEGKILIGKALLAYVYGYNAHIQVVGCFLAYCTVFWSHNINISDLWMSALGSWKHGGALFTSNGRTFSVEEQLYINRQACSAWQVGIVFGQVFNVFCARTLRQSIFTQGLFSNMAMNIAIIAEIIMLLVFVYAPGVNSFLGGAPVPWQSWAVVAVVGMFVFSYNEVRKYCIRRWPNNKIVRAFKF</sequence>
<feature type="domain" description="Cation-transporting P-type ATPase N-terminal" evidence="10">
    <location>
        <begin position="91"/>
        <end position="173"/>
    </location>
</feature>
<dbReference type="EMBL" id="JAKKPZ010000003">
    <property type="protein sequence ID" value="KAI1723652.1"/>
    <property type="molecule type" value="Genomic_DNA"/>
</dbReference>
<dbReference type="GO" id="GO:0006883">
    <property type="term" value="P:intracellular sodium ion homeostasis"/>
    <property type="evidence" value="ECO:0007669"/>
    <property type="project" value="TreeGrafter"/>
</dbReference>
<dbReference type="Pfam" id="PF00690">
    <property type="entry name" value="Cation_ATPase_N"/>
    <property type="match status" value="1"/>
</dbReference>
<dbReference type="InterPro" id="IPR044492">
    <property type="entry name" value="P_typ_ATPase_HD_dom"/>
</dbReference>
<dbReference type="Pfam" id="PF13246">
    <property type="entry name" value="Cation_ATPase"/>
    <property type="match status" value="1"/>
</dbReference>
<dbReference type="SUPFAM" id="SSF56784">
    <property type="entry name" value="HAD-like"/>
    <property type="match status" value="1"/>
</dbReference>
<feature type="transmembrane region" description="Helical" evidence="9">
    <location>
        <begin position="1047"/>
        <end position="1070"/>
    </location>
</feature>
<feature type="transmembrane region" description="Helical" evidence="9">
    <location>
        <begin position="875"/>
        <end position="900"/>
    </location>
</feature>
<comment type="subcellular location">
    <subcellularLocation>
        <location evidence="1">Membrane</location>
        <topology evidence="1">Multi-pass membrane protein</topology>
    </subcellularLocation>
</comment>
<feature type="transmembrane region" description="Helical" evidence="9">
    <location>
        <begin position="1082"/>
        <end position="1100"/>
    </location>
</feature>
<dbReference type="SFLD" id="SFLDF00027">
    <property type="entry name" value="p-type_atpase"/>
    <property type="match status" value="1"/>
</dbReference>
<dbReference type="PANTHER" id="PTHR43294:SF5">
    <property type="entry name" value="CATION-TRANSPORTING P-TYPE ATPASE N-TERMINAL DOMAIN-CONTAINING PROTEIN"/>
    <property type="match status" value="1"/>
</dbReference>
<keyword evidence="5" id="KW-1278">Translocase</keyword>
<evidence type="ECO:0000256" key="9">
    <source>
        <dbReference type="SAM" id="Phobius"/>
    </source>
</evidence>
<dbReference type="InterPro" id="IPR059000">
    <property type="entry name" value="ATPase_P-type_domA"/>
</dbReference>
<protein>
    <submittedName>
        <fullName evidence="11">E1-E2 ATPase domain-containing protein</fullName>
    </submittedName>
</protein>
<dbReference type="GO" id="GO:1902600">
    <property type="term" value="P:proton transmembrane transport"/>
    <property type="evidence" value="ECO:0007669"/>
    <property type="project" value="TreeGrafter"/>
</dbReference>
<dbReference type="Pfam" id="PF08282">
    <property type="entry name" value="Hydrolase_3"/>
    <property type="match status" value="1"/>
</dbReference>
<dbReference type="SUPFAM" id="SSF81660">
    <property type="entry name" value="Metal cation-transporting ATPase, ATP-binding domain N"/>
    <property type="match status" value="1"/>
</dbReference>
<reference evidence="11" key="1">
    <citation type="submission" date="2022-01" db="EMBL/GenBank/DDBJ databases">
        <title>Genome Sequence Resource for Two Populations of Ditylenchus destructor, the Migratory Endoparasitic Phytonematode.</title>
        <authorList>
            <person name="Zhang H."/>
            <person name="Lin R."/>
            <person name="Xie B."/>
        </authorList>
    </citation>
    <scope>NUCLEOTIDE SEQUENCE</scope>
    <source>
        <strain evidence="11">BazhouSP</strain>
    </source>
</reference>
<dbReference type="Proteomes" id="UP001201812">
    <property type="component" value="Unassembled WGS sequence"/>
</dbReference>
<evidence type="ECO:0000313" key="12">
    <source>
        <dbReference type="Proteomes" id="UP001201812"/>
    </source>
</evidence>
<evidence type="ECO:0000256" key="8">
    <source>
        <dbReference type="SAM" id="MobiDB-lite"/>
    </source>
</evidence>
<keyword evidence="7 9" id="KW-0472">Membrane</keyword>
<dbReference type="PRINTS" id="PR00121">
    <property type="entry name" value="NAKATPASE"/>
</dbReference>
<dbReference type="AlphaFoldDB" id="A0AAD4R8C1"/>
<evidence type="ECO:0000256" key="2">
    <source>
        <dbReference type="ARBA" id="ARBA00022692"/>
    </source>
</evidence>
<dbReference type="SFLD" id="SFLDS00003">
    <property type="entry name" value="Haloacid_Dehalogenase"/>
    <property type="match status" value="1"/>
</dbReference>
<accession>A0AAD4R8C1</accession>
<dbReference type="GO" id="GO:0036376">
    <property type="term" value="P:sodium ion export across plasma membrane"/>
    <property type="evidence" value="ECO:0007669"/>
    <property type="project" value="TreeGrafter"/>
</dbReference>
<proteinExistence type="predicted"/>
<evidence type="ECO:0000256" key="1">
    <source>
        <dbReference type="ARBA" id="ARBA00004141"/>
    </source>
</evidence>
<feature type="transmembrane region" description="Helical" evidence="9">
    <location>
        <begin position="344"/>
        <end position="367"/>
    </location>
</feature>
<evidence type="ECO:0000313" key="11">
    <source>
        <dbReference type="EMBL" id="KAI1723652.1"/>
    </source>
</evidence>
<comment type="caution">
    <text evidence="11">The sequence shown here is derived from an EMBL/GenBank/DDBJ whole genome shotgun (WGS) entry which is preliminary data.</text>
</comment>
<dbReference type="InterPro" id="IPR036412">
    <property type="entry name" value="HAD-like_sf"/>
</dbReference>
<dbReference type="PANTHER" id="PTHR43294">
    <property type="entry name" value="SODIUM/POTASSIUM-TRANSPORTING ATPASE SUBUNIT ALPHA"/>
    <property type="match status" value="1"/>
</dbReference>
<feature type="region of interest" description="Disordered" evidence="8">
    <location>
        <begin position="1"/>
        <end position="57"/>
    </location>
</feature>
<dbReference type="GO" id="GO:0030007">
    <property type="term" value="P:intracellular potassium ion homeostasis"/>
    <property type="evidence" value="ECO:0007669"/>
    <property type="project" value="TreeGrafter"/>
</dbReference>
<feature type="transmembrane region" description="Helical" evidence="9">
    <location>
        <begin position="1018"/>
        <end position="1035"/>
    </location>
</feature>
<dbReference type="GO" id="GO:0016887">
    <property type="term" value="F:ATP hydrolysis activity"/>
    <property type="evidence" value="ECO:0007669"/>
    <property type="project" value="InterPro"/>
</dbReference>
<dbReference type="Gene3D" id="1.20.1110.10">
    <property type="entry name" value="Calcium-transporting ATPase, transmembrane domain"/>
    <property type="match status" value="2"/>
</dbReference>
<dbReference type="SMART" id="SM00831">
    <property type="entry name" value="Cation_ATPase_N"/>
    <property type="match status" value="1"/>
</dbReference>
<evidence type="ECO:0000256" key="5">
    <source>
        <dbReference type="ARBA" id="ARBA00022967"/>
    </source>
</evidence>
<feature type="transmembrane region" description="Helical" evidence="9">
    <location>
        <begin position="948"/>
        <end position="973"/>
    </location>
</feature>
<dbReference type="GO" id="GO:0005391">
    <property type="term" value="F:P-type sodium:potassium-exchanging transporter activity"/>
    <property type="evidence" value="ECO:0007669"/>
    <property type="project" value="TreeGrafter"/>
</dbReference>
<dbReference type="InterPro" id="IPR001757">
    <property type="entry name" value="P_typ_ATPase"/>
</dbReference>
<gene>
    <name evidence="11" type="ORF">DdX_03822</name>
</gene>
<feature type="compositionally biased region" description="Basic and acidic residues" evidence="8">
    <location>
        <begin position="1"/>
        <end position="12"/>
    </location>
</feature>
<dbReference type="InterPro" id="IPR023299">
    <property type="entry name" value="ATPase_P-typ_cyto_dom_N"/>
</dbReference>
<name>A0AAD4R8C1_9BILA</name>
<dbReference type="SFLD" id="SFLDG00002">
    <property type="entry name" value="C1.7:_P-type_atpase_like"/>
    <property type="match status" value="1"/>
</dbReference>
<organism evidence="11 12">
    <name type="scientific">Ditylenchus destructor</name>
    <dbReference type="NCBI Taxonomy" id="166010"/>
    <lineage>
        <taxon>Eukaryota</taxon>
        <taxon>Metazoa</taxon>
        <taxon>Ecdysozoa</taxon>
        <taxon>Nematoda</taxon>
        <taxon>Chromadorea</taxon>
        <taxon>Rhabditida</taxon>
        <taxon>Tylenchina</taxon>
        <taxon>Tylenchomorpha</taxon>
        <taxon>Sphaerularioidea</taxon>
        <taxon>Anguinidae</taxon>
        <taxon>Anguininae</taxon>
        <taxon>Ditylenchus</taxon>
    </lineage>
</organism>
<feature type="compositionally biased region" description="Polar residues" evidence="8">
    <location>
        <begin position="34"/>
        <end position="48"/>
    </location>
</feature>
<dbReference type="InterPro" id="IPR004014">
    <property type="entry name" value="ATPase_P-typ_cation-transptr_N"/>
</dbReference>